<dbReference type="PROSITE" id="PS51257">
    <property type="entry name" value="PROKAR_LIPOPROTEIN"/>
    <property type="match status" value="1"/>
</dbReference>
<dbReference type="Proteomes" id="UP000365824">
    <property type="component" value="Unassembled WGS sequence"/>
</dbReference>
<dbReference type="SUPFAM" id="SSF51445">
    <property type="entry name" value="(Trans)glycosidases"/>
    <property type="match status" value="1"/>
</dbReference>
<feature type="chain" id="PRO_5040229120" evidence="1">
    <location>
        <begin position="22"/>
        <end position="177"/>
    </location>
</feature>
<reference evidence="2 3" key="1">
    <citation type="journal article" date="2019" name="Nat. Med.">
        <title>A library of human gut bacterial isolates paired with longitudinal multiomics data enables mechanistic microbiome research.</title>
        <authorList>
            <person name="Poyet M."/>
            <person name="Groussin M."/>
            <person name="Gibbons S.M."/>
            <person name="Avila-Pacheco J."/>
            <person name="Jiang X."/>
            <person name="Kearney S.M."/>
            <person name="Perrotta A.R."/>
            <person name="Berdy B."/>
            <person name="Zhao S."/>
            <person name="Lieberman T.D."/>
            <person name="Swanson P.K."/>
            <person name="Smith M."/>
            <person name="Roesemann S."/>
            <person name="Alexander J.E."/>
            <person name="Rich S.A."/>
            <person name="Livny J."/>
            <person name="Vlamakis H."/>
            <person name="Clish C."/>
            <person name="Bullock K."/>
            <person name="Deik A."/>
            <person name="Scott J."/>
            <person name="Pierce K.A."/>
            <person name="Xavier R.J."/>
            <person name="Alm E.J."/>
        </authorList>
    </citation>
    <scope>NUCLEOTIDE SEQUENCE [LARGE SCALE GENOMIC DNA]</scope>
    <source>
        <strain evidence="2 3">BIOML-A160</strain>
    </source>
</reference>
<sequence>MKKIYLLYIVLISLATTSLIGCSDWTESEAKTFPESIVSDEYYAALRAYKQTDHQVAFGWFGGWSGEGAYMKSSLAGIPDSVDIVSIWGNWSNITEAQKKDLEFCQQVKGTRFTMCFIIRSVGDQITPQNIRENWENMGFSSEKEAVNDFWGWPSDESNKEAIEASIRKYASAIADT</sequence>
<accession>A0A9P4DTA0</accession>
<feature type="signal peptide" evidence="1">
    <location>
        <begin position="1"/>
        <end position="21"/>
    </location>
</feature>
<evidence type="ECO:0000313" key="2">
    <source>
        <dbReference type="EMBL" id="KAA3920903.1"/>
    </source>
</evidence>
<gene>
    <name evidence="2" type="ORF">F3F25_28365</name>
</gene>
<evidence type="ECO:0000256" key="1">
    <source>
        <dbReference type="SAM" id="SignalP"/>
    </source>
</evidence>
<name>A0A9P4DTA0_BACOV</name>
<organism evidence="2 3">
    <name type="scientific">Bacteroides ovatus</name>
    <dbReference type="NCBI Taxonomy" id="28116"/>
    <lineage>
        <taxon>Bacteria</taxon>
        <taxon>Pseudomonadati</taxon>
        <taxon>Bacteroidota</taxon>
        <taxon>Bacteroidia</taxon>
        <taxon>Bacteroidales</taxon>
        <taxon>Bacteroidaceae</taxon>
        <taxon>Bacteroides</taxon>
    </lineage>
</organism>
<dbReference type="Pfam" id="PF16141">
    <property type="entry name" value="GH18_BT1044-like"/>
    <property type="match status" value="1"/>
</dbReference>
<feature type="non-terminal residue" evidence="2">
    <location>
        <position position="177"/>
    </location>
</feature>
<dbReference type="InterPro" id="IPR017853">
    <property type="entry name" value="GH"/>
</dbReference>
<evidence type="ECO:0000313" key="3">
    <source>
        <dbReference type="Proteomes" id="UP000365824"/>
    </source>
</evidence>
<keyword evidence="1" id="KW-0732">Signal</keyword>
<dbReference type="AlphaFoldDB" id="A0A9P4DTA0"/>
<comment type="caution">
    <text evidence="2">The sequence shown here is derived from an EMBL/GenBank/DDBJ whole genome shotgun (WGS) entry which is preliminary data.</text>
</comment>
<protein>
    <submittedName>
        <fullName evidence="2">Endoglycosidase</fullName>
    </submittedName>
</protein>
<proteinExistence type="predicted"/>
<dbReference type="InterPro" id="IPR032320">
    <property type="entry name" value="GH18_BT1044-like"/>
</dbReference>
<dbReference type="EMBL" id="VWLB01000095">
    <property type="protein sequence ID" value="KAA3920903.1"/>
    <property type="molecule type" value="Genomic_DNA"/>
</dbReference>